<evidence type="ECO:0000313" key="3">
    <source>
        <dbReference type="Proteomes" id="UP000260943"/>
    </source>
</evidence>
<feature type="region of interest" description="Disordered" evidence="1">
    <location>
        <begin position="1"/>
        <end position="39"/>
    </location>
</feature>
<comment type="caution">
    <text evidence="2">The sequence shown here is derived from an EMBL/GenBank/DDBJ whole genome shotgun (WGS) entry which is preliminary data.</text>
</comment>
<feature type="compositionally biased region" description="Basic and acidic residues" evidence="1">
    <location>
        <begin position="25"/>
        <end position="39"/>
    </location>
</feature>
<organism evidence="2 3">
    <name type="scientific">Collinsella tanakaei</name>
    <dbReference type="NCBI Taxonomy" id="626935"/>
    <lineage>
        <taxon>Bacteria</taxon>
        <taxon>Bacillati</taxon>
        <taxon>Actinomycetota</taxon>
        <taxon>Coriobacteriia</taxon>
        <taxon>Coriobacteriales</taxon>
        <taxon>Coriobacteriaceae</taxon>
        <taxon>Collinsella</taxon>
    </lineage>
</organism>
<protein>
    <submittedName>
        <fullName evidence="2">Uncharacterized protein</fullName>
    </submittedName>
</protein>
<evidence type="ECO:0000256" key="1">
    <source>
        <dbReference type="SAM" id="MobiDB-lite"/>
    </source>
</evidence>
<dbReference type="Proteomes" id="UP000260943">
    <property type="component" value="Unassembled WGS sequence"/>
</dbReference>
<dbReference type="RefSeq" id="WP_117680323.1">
    <property type="nucleotide sequence ID" value="NZ_CAJJKC010000013.1"/>
</dbReference>
<name>A0A3E4QNK0_9ACTN</name>
<dbReference type="AlphaFoldDB" id="A0A3E4QNK0"/>
<sequence length="263" mass="29497">MTDTTDQQPTIPPAALESDTSPAENAEKDTPQLTDEQRAEIHQHNALVRAWDKALTDMRQRSYEGKLTTPARWKRLAIAPQEMDAAAFEAGLMDYIESNPHADDSPAIGHMEAPKPLDVLLEGQDVDEDTPLPNPDVSDVVLLYGKKSVYLYSKPLLSSSFAHALFITTENDDFSTFIDVVRTESRVYPRPVSILDFMNPPYLWSIEKTRSLFESIGDEEAFADIHSCKTSLDETFFYSTRFLSDAQGKALAEFYGVEKGRNP</sequence>
<dbReference type="EMBL" id="QSRJ01000016">
    <property type="protein sequence ID" value="RGL07475.1"/>
    <property type="molecule type" value="Genomic_DNA"/>
</dbReference>
<proteinExistence type="predicted"/>
<gene>
    <name evidence="2" type="ORF">DXC81_10400</name>
</gene>
<reference evidence="2 3" key="1">
    <citation type="submission" date="2018-08" db="EMBL/GenBank/DDBJ databases">
        <title>A genome reference for cultivated species of the human gut microbiota.</title>
        <authorList>
            <person name="Zou Y."/>
            <person name="Xue W."/>
            <person name="Luo G."/>
        </authorList>
    </citation>
    <scope>NUCLEOTIDE SEQUENCE [LARGE SCALE GENOMIC DNA]</scope>
    <source>
        <strain evidence="2 3">TF08-14</strain>
    </source>
</reference>
<accession>A0A3E4QNK0</accession>
<evidence type="ECO:0000313" key="2">
    <source>
        <dbReference type="EMBL" id="RGL07475.1"/>
    </source>
</evidence>